<feature type="coiled-coil region" evidence="1">
    <location>
        <begin position="31"/>
        <end position="72"/>
    </location>
</feature>
<organism evidence="4 5">
    <name type="scientific">Actinia tenebrosa</name>
    <name type="common">Australian red waratah sea anemone</name>
    <dbReference type="NCBI Taxonomy" id="6105"/>
    <lineage>
        <taxon>Eukaryota</taxon>
        <taxon>Metazoa</taxon>
        <taxon>Cnidaria</taxon>
        <taxon>Anthozoa</taxon>
        <taxon>Hexacorallia</taxon>
        <taxon>Actiniaria</taxon>
        <taxon>Actiniidae</taxon>
        <taxon>Actinia</taxon>
    </lineage>
</organism>
<proteinExistence type="predicted"/>
<accession>A0A6P8J2T6</accession>
<protein>
    <submittedName>
        <fullName evidence="5">Uncharacterized protein LOC116307761</fullName>
    </submittedName>
</protein>
<evidence type="ECO:0000256" key="2">
    <source>
        <dbReference type="SAM" id="MobiDB-lite"/>
    </source>
</evidence>
<dbReference type="Proteomes" id="UP000515163">
    <property type="component" value="Unplaced"/>
</dbReference>
<evidence type="ECO:0000256" key="1">
    <source>
        <dbReference type="SAM" id="Coils"/>
    </source>
</evidence>
<sequence length="240" mass="27488">MASNQQKGDESIPLEANETPEDCAKRLSRRLSEYEAASIDIEGRANQLRKERDAERALNQKLHKEVEKLSNQLLHERTTNALLAKKVKMLENKDDDEVKTDPDNMDASSIPSDVFSDKDLALKVKELQKIIEERIKEEEKKQPEDEADIHNKMAALVMLHQSTQNYLEEKNDNEDSEDDSVETLNTVETLVEGLKNTHEYLEEKKKKGKPQVSTWMRIFVCLGPIFLSALCYLAFASVKK</sequence>
<keyword evidence="1" id="KW-0175">Coiled coil</keyword>
<dbReference type="InParanoid" id="A0A6P8J2T6"/>
<dbReference type="RefSeq" id="XP_031573927.1">
    <property type="nucleotide sequence ID" value="XM_031718067.1"/>
</dbReference>
<feature type="region of interest" description="Disordered" evidence="2">
    <location>
        <begin position="1"/>
        <end position="21"/>
    </location>
</feature>
<keyword evidence="3" id="KW-0472">Membrane</keyword>
<reference evidence="5" key="1">
    <citation type="submission" date="2025-08" db="UniProtKB">
        <authorList>
            <consortium name="RefSeq"/>
        </authorList>
    </citation>
    <scope>IDENTIFICATION</scope>
    <source>
        <tissue evidence="5">Tentacle</tissue>
    </source>
</reference>
<dbReference type="AlphaFoldDB" id="A0A6P8J2T6"/>
<keyword evidence="4" id="KW-1185">Reference proteome</keyword>
<gene>
    <name evidence="5" type="primary">LOC116307761</name>
</gene>
<dbReference type="KEGG" id="aten:116307761"/>
<keyword evidence="3" id="KW-0812">Transmembrane</keyword>
<keyword evidence="3" id="KW-1133">Transmembrane helix</keyword>
<evidence type="ECO:0000256" key="3">
    <source>
        <dbReference type="SAM" id="Phobius"/>
    </source>
</evidence>
<dbReference type="OrthoDB" id="5972148at2759"/>
<evidence type="ECO:0000313" key="4">
    <source>
        <dbReference type="Proteomes" id="UP000515163"/>
    </source>
</evidence>
<feature type="transmembrane region" description="Helical" evidence="3">
    <location>
        <begin position="214"/>
        <end position="235"/>
    </location>
</feature>
<dbReference type="GeneID" id="116307761"/>
<name>A0A6P8J2T6_ACTTE</name>
<evidence type="ECO:0000313" key="5">
    <source>
        <dbReference type="RefSeq" id="XP_031573927.1"/>
    </source>
</evidence>